<sequence length="23" mass="2476">MAYKKAYDNMSIVELIAVCGAQG</sequence>
<dbReference type="AlphaFoldDB" id="A0A0F9KQ42"/>
<protein>
    <submittedName>
        <fullName evidence="1">Uncharacterized protein</fullName>
    </submittedName>
</protein>
<dbReference type="EMBL" id="LAZR01012978">
    <property type="protein sequence ID" value="KKM24193.1"/>
    <property type="molecule type" value="Genomic_DNA"/>
</dbReference>
<organism evidence="1">
    <name type="scientific">marine sediment metagenome</name>
    <dbReference type="NCBI Taxonomy" id="412755"/>
    <lineage>
        <taxon>unclassified sequences</taxon>
        <taxon>metagenomes</taxon>
        <taxon>ecological metagenomes</taxon>
    </lineage>
</organism>
<comment type="caution">
    <text evidence="1">The sequence shown here is derived from an EMBL/GenBank/DDBJ whole genome shotgun (WGS) entry which is preliminary data.</text>
</comment>
<name>A0A0F9KQ42_9ZZZZ</name>
<proteinExistence type="predicted"/>
<gene>
    <name evidence="1" type="ORF">LCGC14_1607600</name>
</gene>
<evidence type="ECO:0000313" key="1">
    <source>
        <dbReference type="EMBL" id="KKM24193.1"/>
    </source>
</evidence>
<feature type="non-terminal residue" evidence="1">
    <location>
        <position position="23"/>
    </location>
</feature>
<accession>A0A0F9KQ42</accession>
<reference evidence="1" key="1">
    <citation type="journal article" date="2015" name="Nature">
        <title>Complex archaea that bridge the gap between prokaryotes and eukaryotes.</title>
        <authorList>
            <person name="Spang A."/>
            <person name="Saw J.H."/>
            <person name="Jorgensen S.L."/>
            <person name="Zaremba-Niedzwiedzka K."/>
            <person name="Martijn J."/>
            <person name="Lind A.E."/>
            <person name="van Eijk R."/>
            <person name="Schleper C."/>
            <person name="Guy L."/>
            <person name="Ettema T.J."/>
        </authorList>
    </citation>
    <scope>NUCLEOTIDE SEQUENCE</scope>
</reference>